<dbReference type="GO" id="GO:0043565">
    <property type="term" value="F:sequence-specific DNA binding"/>
    <property type="evidence" value="ECO:0007669"/>
    <property type="project" value="InterPro"/>
</dbReference>
<dbReference type="SUPFAM" id="SSF46689">
    <property type="entry name" value="Homeodomain-like"/>
    <property type="match status" value="1"/>
</dbReference>
<evidence type="ECO:0000256" key="4">
    <source>
        <dbReference type="ARBA" id="ARBA00023015"/>
    </source>
</evidence>
<dbReference type="PANTHER" id="PTHR32071:SF113">
    <property type="entry name" value="ALGINATE BIOSYNTHESIS TRANSCRIPTIONAL REGULATORY PROTEIN ALGB"/>
    <property type="match status" value="1"/>
</dbReference>
<dbReference type="SUPFAM" id="SSF52172">
    <property type="entry name" value="CheY-like"/>
    <property type="match status" value="1"/>
</dbReference>
<dbReference type="InterPro" id="IPR002078">
    <property type="entry name" value="Sigma_54_int"/>
</dbReference>
<feature type="domain" description="Response regulatory" evidence="7">
    <location>
        <begin position="3"/>
        <end position="117"/>
    </location>
</feature>
<dbReference type="PROSITE" id="PS00688">
    <property type="entry name" value="SIGMA54_INTERACT_3"/>
    <property type="match status" value="1"/>
</dbReference>
<dbReference type="Gene3D" id="1.10.10.60">
    <property type="entry name" value="Homeodomain-like"/>
    <property type="match status" value="1"/>
</dbReference>
<evidence type="ECO:0000256" key="2">
    <source>
        <dbReference type="ARBA" id="ARBA00022741"/>
    </source>
</evidence>
<dbReference type="FunFam" id="3.40.50.300:FF:000006">
    <property type="entry name" value="DNA-binding transcriptional regulator NtrC"/>
    <property type="match status" value="1"/>
</dbReference>
<dbReference type="InterPro" id="IPR009057">
    <property type="entry name" value="Homeodomain-like_sf"/>
</dbReference>
<dbReference type="InterPro" id="IPR011006">
    <property type="entry name" value="CheY-like_superfamily"/>
</dbReference>
<dbReference type="SMART" id="SM00448">
    <property type="entry name" value="REC"/>
    <property type="match status" value="1"/>
</dbReference>
<evidence type="ECO:0000256" key="3">
    <source>
        <dbReference type="ARBA" id="ARBA00022840"/>
    </source>
</evidence>
<keyword evidence="5" id="KW-0804">Transcription</keyword>
<keyword evidence="4" id="KW-0805">Transcription regulation</keyword>
<evidence type="ECO:0000256" key="1">
    <source>
        <dbReference type="ARBA" id="ARBA00022553"/>
    </source>
</evidence>
<dbReference type="PROSITE" id="PS50110">
    <property type="entry name" value="RESPONSE_REGULATORY"/>
    <property type="match status" value="1"/>
</dbReference>
<dbReference type="Pfam" id="PF25601">
    <property type="entry name" value="AAA_lid_14"/>
    <property type="match status" value="1"/>
</dbReference>
<evidence type="ECO:0000259" key="6">
    <source>
        <dbReference type="PROSITE" id="PS50045"/>
    </source>
</evidence>
<dbReference type="InterPro" id="IPR001789">
    <property type="entry name" value="Sig_transdc_resp-reg_receiver"/>
</dbReference>
<dbReference type="EMBL" id="LAZR01000439">
    <property type="protein sequence ID" value="KKN68802.1"/>
    <property type="molecule type" value="Genomic_DNA"/>
</dbReference>
<dbReference type="Gene3D" id="1.10.8.60">
    <property type="match status" value="1"/>
</dbReference>
<keyword evidence="3" id="KW-0067">ATP-binding</keyword>
<dbReference type="SMART" id="SM00382">
    <property type="entry name" value="AAA"/>
    <property type="match status" value="1"/>
</dbReference>
<protein>
    <recommendedName>
        <fullName evidence="9">Fis family transcriptional regulator</fullName>
    </recommendedName>
</protein>
<reference evidence="8" key="1">
    <citation type="journal article" date="2015" name="Nature">
        <title>Complex archaea that bridge the gap between prokaryotes and eukaryotes.</title>
        <authorList>
            <person name="Spang A."/>
            <person name="Saw J.H."/>
            <person name="Jorgensen S.L."/>
            <person name="Zaremba-Niedzwiedzka K."/>
            <person name="Martijn J."/>
            <person name="Lind A.E."/>
            <person name="van Eijk R."/>
            <person name="Schleper C."/>
            <person name="Guy L."/>
            <person name="Ettema T.J."/>
        </authorList>
    </citation>
    <scope>NUCLEOTIDE SEQUENCE</scope>
</reference>
<organism evidence="8">
    <name type="scientific">marine sediment metagenome</name>
    <dbReference type="NCBI Taxonomy" id="412755"/>
    <lineage>
        <taxon>unclassified sequences</taxon>
        <taxon>metagenomes</taxon>
        <taxon>ecological metagenomes</taxon>
    </lineage>
</organism>
<comment type="caution">
    <text evidence="8">The sequence shown here is derived from an EMBL/GenBank/DDBJ whole genome shotgun (WGS) entry which is preliminary data.</text>
</comment>
<evidence type="ECO:0000256" key="5">
    <source>
        <dbReference type="ARBA" id="ARBA00023163"/>
    </source>
</evidence>
<dbReference type="InterPro" id="IPR003593">
    <property type="entry name" value="AAA+_ATPase"/>
</dbReference>
<dbReference type="FunFam" id="3.40.50.2300:FF:000018">
    <property type="entry name" value="DNA-binding transcriptional regulator NtrC"/>
    <property type="match status" value="1"/>
</dbReference>
<name>A0A0F9T203_9ZZZZ</name>
<dbReference type="PROSITE" id="PS50045">
    <property type="entry name" value="SIGMA54_INTERACT_4"/>
    <property type="match status" value="1"/>
</dbReference>
<dbReference type="GO" id="GO:0005524">
    <property type="term" value="F:ATP binding"/>
    <property type="evidence" value="ECO:0007669"/>
    <property type="project" value="UniProtKB-KW"/>
</dbReference>
<dbReference type="InterPro" id="IPR027417">
    <property type="entry name" value="P-loop_NTPase"/>
</dbReference>
<evidence type="ECO:0008006" key="9">
    <source>
        <dbReference type="Google" id="ProtNLM"/>
    </source>
</evidence>
<keyword evidence="1" id="KW-0597">Phosphoprotein</keyword>
<accession>A0A0F9T203</accession>
<dbReference type="Pfam" id="PF00072">
    <property type="entry name" value="Response_reg"/>
    <property type="match status" value="1"/>
</dbReference>
<sequence length="455" mass="51895">MDKILIIDDEKSVLDMLNVIFKKEGYRVKKSLSAQKALELIDEEDFDLILSDIRLPQISGMELLRKVKEKKPGIPVIMITAYGTIKQAVEAFKAGAIDYVVKPFDVEELKIIVSQGLEKIKLKEENIFLKKELKEKYSFKNMVGKSKKMKEIYSLIEKLAATDSTVLITGESGTGKEMAARAVHLLSQRWDNRFVSINCGALPENLLESELFGHVKGSFTGAVVNKKGMFEVAEKGVLFLDEVGEMSPWTQVKLLGAIQDKKVRRVGGTEEIPVDVRIIAATNQNLKKKIEEEKFREDLFYRLNVISFEMPPLREKKEDLPLLVSHFLKKYCKKMGKKMKRIVPEVMNIFESYPWPGNVRELENLIERIVAIEDRGTITEDSLPEELLKPHKKPETNLLFQQGFNLNSHLDEIAQNYIKEARQAANGNLKETASHLGVSYRTLRYLIDKYGLKSS</sequence>
<dbReference type="SUPFAM" id="SSF52540">
    <property type="entry name" value="P-loop containing nucleoside triphosphate hydrolases"/>
    <property type="match status" value="1"/>
</dbReference>
<dbReference type="InterPro" id="IPR002197">
    <property type="entry name" value="HTH_Fis"/>
</dbReference>
<dbReference type="InterPro" id="IPR025944">
    <property type="entry name" value="Sigma_54_int_dom_CS"/>
</dbReference>
<dbReference type="Pfam" id="PF02954">
    <property type="entry name" value="HTH_8"/>
    <property type="match status" value="1"/>
</dbReference>
<proteinExistence type="predicted"/>
<dbReference type="GO" id="GO:0006355">
    <property type="term" value="P:regulation of DNA-templated transcription"/>
    <property type="evidence" value="ECO:0007669"/>
    <property type="project" value="InterPro"/>
</dbReference>
<dbReference type="PANTHER" id="PTHR32071">
    <property type="entry name" value="TRANSCRIPTIONAL REGULATORY PROTEIN"/>
    <property type="match status" value="1"/>
</dbReference>
<feature type="domain" description="Sigma-54 factor interaction" evidence="6">
    <location>
        <begin position="142"/>
        <end position="371"/>
    </location>
</feature>
<evidence type="ECO:0000313" key="8">
    <source>
        <dbReference type="EMBL" id="KKN68802.1"/>
    </source>
</evidence>
<dbReference type="GO" id="GO:0000160">
    <property type="term" value="P:phosphorelay signal transduction system"/>
    <property type="evidence" value="ECO:0007669"/>
    <property type="project" value="InterPro"/>
</dbReference>
<dbReference type="Gene3D" id="3.40.50.300">
    <property type="entry name" value="P-loop containing nucleotide triphosphate hydrolases"/>
    <property type="match status" value="1"/>
</dbReference>
<dbReference type="Gene3D" id="3.40.50.2300">
    <property type="match status" value="1"/>
</dbReference>
<dbReference type="InterPro" id="IPR058031">
    <property type="entry name" value="AAA_lid_NorR"/>
</dbReference>
<dbReference type="AlphaFoldDB" id="A0A0F9T203"/>
<gene>
    <name evidence="8" type="ORF">LCGC14_0447370</name>
</gene>
<evidence type="ECO:0000259" key="7">
    <source>
        <dbReference type="PROSITE" id="PS50110"/>
    </source>
</evidence>
<dbReference type="Pfam" id="PF00158">
    <property type="entry name" value="Sigma54_activat"/>
    <property type="match status" value="1"/>
</dbReference>
<keyword evidence="2" id="KW-0547">Nucleotide-binding</keyword>
<dbReference type="CDD" id="cd00009">
    <property type="entry name" value="AAA"/>
    <property type="match status" value="1"/>
</dbReference>
<dbReference type="PRINTS" id="PR01590">
    <property type="entry name" value="HTHFIS"/>
</dbReference>